<dbReference type="EMBL" id="UINC01214332">
    <property type="protein sequence ID" value="SVE39518.1"/>
    <property type="molecule type" value="Genomic_DNA"/>
</dbReference>
<proteinExistence type="predicted"/>
<protein>
    <recommendedName>
        <fullName evidence="1">AMP-dependent synthetase/ligase domain-containing protein</fullName>
    </recommendedName>
</protein>
<evidence type="ECO:0000313" key="2">
    <source>
        <dbReference type="EMBL" id="SVE39518.1"/>
    </source>
</evidence>
<evidence type="ECO:0000259" key="1">
    <source>
        <dbReference type="Pfam" id="PF00501"/>
    </source>
</evidence>
<dbReference type="InterPro" id="IPR042099">
    <property type="entry name" value="ANL_N_sf"/>
</dbReference>
<dbReference type="PANTHER" id="PTHR22754:SF32">
    <property type="entry name" value="DISCO-INTERACTING PROTEIN 2"/>
    <property type="match status" value="1"/>
</dbReference>
<dbReference type="AlphaFoldDB" id="A0A383D6P7"/>
<dbReference type="Gene3D" id="3.40.50.12780">
    <property type="entry name" value="N-terminal domain of ligase-like"/>
    <property type="match status" value="1"/>
</dbReference>
<sequence>MLKNVEGMQAHGKLSEASVGVSWLPPYHDMGLISGLILPVCTGYHSVLSSSGGFFSRPVCWLEYIDRYKATITGGPNFAFDLCVDKVKDEDIKGLDLSSLQAVFNGAEPVRAATLIRFAQRFAHLGFNADSFSPVYGLAEGTLMSTGIPSWEPPVVRDFDHDLLACGYASPPEGGSQSVPLVSCGTPLVGHAVMINDPISMKPLDEGKIGEICIGGPSVSPGYLNQSGESGFQQSRS</sequence>
<dbReference type="InterPro" id="IPR000873">
    <property type="entry name" value="AMP-dep_synth/lig_dom"/>
</dbReference>
<name>A0A383D6P7_9ZZZZ</name>
<accession>A0A383D6P7</accession>
<feature type="domain" description="AMP-dependent synthetase/ligase" evidence="1">
    <location>
        <begin position="4"/>
        <end position="224"/>
    </location>
</feature>
<dbReference type="PANTHER" id="PTHR22754">
    <property type="entry name" value="DISCO-INTERACTING PROTEIN 2 DIP2 -RELATED"/>
    <property type="match status" value="1"/>
</dbReference>
<dbReference type="Pfam" id="PF00501">
    <property type="entry name" value="AMP-binding"/>
    <property type="match status" value="1"/>
</dbReference>
<reference evidence="2" key="1">
    <citation type="submission" date="2018-05" db="EMBL/GenBank/DDBJ databases">
        <authorList>
            <person name="Lanie J.A."/>
            <person name="Ng W.-L."/>
            <person name="Kazmierczak K.M."/>
            <person name="Andrzejewski T.M."/>
            <person name="Davidsen T.M."/>
            <person name="Wayne K.J."/>
            <person name="Tettelin H."/>
            <person name="Glass J.I."/>
            <person name="Rusch D."/>
            <person name="Podicherti R."/>
            <person name="Tsui H.-C.T."/>
            <person name="Winkler M.E."/>
        </authorList>
    </citation>
    <scope>NUCLEOTIDE SEQUENCE</scope>
</reference>
<dbReference type="GO" id="GO:0006633">
    <property type="term" value="P:fatty acid biosynthetic process"/>
    <property type="evidence" value="ECO:0007669"/>
    <property type="project" value="TreeGrafter"/>
</dbReference>
<dbReference type="GO" id="GO:0070566">
    <property type="term" value="F:adenylyltransferase activity"/>
    <property type="evidence" value="ECO:0007669"/>
    <property type="project" value="TreeGrafter"/>
</dbReference>
<organism evidence="2">
    <name type="scientific">marine metagenome</name>
    <dbReference type="NCBI Taxonomy" id="408172"/>
    <lineage>
        <taxon>unclassified sequences</taxon>
        <taxon>metagenomes</taxon>
        <taxon>ecological metagenomes</taxon>
    </lineage>
</organism>
<feature type="non-terminal residue" evidence="2">
    <location>
        <position position="237"/>
    </location>
</feature>
<gene>
    <name evidence="2" type="ORF">METZ01_LOCUS492372</name>
</gene>
<dbReference type="GO" id="GO:0005886">
    <property type="term" value="C:plasma membrane"/>
    <property type="evidence" value="ECO:0007669"/>
    <property type="project" value="TreeGrafter"/>
</dbReference>
<dbReference type="SUPFAM" id="SSF56801">
    <property type="entry name" value="Acetyl-CoA synthetase-like"/>
    <property type="match status" value="1"/>
</dbReference>